<keyword evidence="2" id="KW-1185">Reference proteome</keyword>
<evidence type="ECO:0000313" key="2">
    <source>
        <dbReference type="Proteomes" id="UP000799755"/>
    </source>
</evidence>
<organism evidence="1 2">
    <name type="scientific">Lindgomyces ingoldianus</name>
    <dbReference type="NCBI Taxonomy" id="673940"/>
    <lineage>
        <taxon>Eukaryota</taxon>
        <taxon>Fungi</taxon>
        <taxon>Dikarya</taxon>
        <taxon>Ascomycota</taxon>
        <taxon>Pezizomycotina</taxon>
        <taxon>Dothideomycetes</taxon>
        <taxon>Pleosporomycetidae</taxon>
        <taxon>Pleosporales</taxon>
        <taxon>Lindgomycetaceae</taxon>
        <taxon>Lindgomyces</taxon>
    </lineage>
</organism>
<sequence>MCYYHAYTHRCGHTEMVFQSFCTRGQLKQKKCPRGEEGKILTDVKLEYSCAGCPGPKKVGAILREITRFRIRG</sequence>
<dbReference type="Proteomes" id="UP000799755">
    <property type="component" value="Unassembled WGS sequence"/>
</dbReference>
<accession>A0ACB6QYC4</accession>
<gene>
    <name evidence="1" type="ORF">BDR25DRAFT_259364</name>
</gene>
<evidence type="ECO:0000313" key="1">
    <source>
        <dbReference type="EMBL" id="KAF2472023.1"/>
    </source>
</evidence>
<proteinExistence type="predicted"/>
<name>A0ACB6QYC4_9PLEO</name>
<comment type="caution">
    <text evidence="1">The sequence shown here is derived from an EMBL/GenBank/DDBJ whole genome shotgun (WGS) entry which is preliminary data.</text>
</comment>
<reference evidence="1" key="1">
    <citation type="journal article" date="2020" name="Stud. Mycol.">
        <title>101 Dothideomycetes genomes: a test case for predicting lifestyles and emergence of pathogens.</title>
        <authorList>
            <person name="Haridas S."/>
            <person name="Albert R."/>
            <person name="Binder M."/>
            <person name="Bloem J."/>
            <person name="Labutti K."/>
            <person name="Salamov A."/>
            <person name="Andreopoulos B."/>
            <person name="Baker S."/>
            <person name="Barry K."/>
            <person name="Bills G."/>
            <person name="Bluhm B."/>
            <person name="Cannon C."/>
            <person name="Castanera R."/>
            <person name="Culley D."/>
            <person name="Daum C."/>
            <person name="Ezra D."/>
            <person name="Gonzalez J."/>
            <person name="Henrissat B."/>
            <person name="Kuo A."/>
            <person name="Liang C."/>
            <person name="Lipzen A."/>
            <person name="Lutzoni F."/>
            <person name="Magnuson J."/>
            <person name="Mondo S."/>
            <person name="Nolan M."/>
            <person name="Ohm R."/>
            <person name="Pangilinan J."/>
            <person name="Park H.-J."/>
            <person name="Ramirez L."/>
            <person name="Alfaro M."/>
            <person name="Sun H."/>
            <person name="Tritt A."/>
            <person name="Yoshinaga Y."/>
            <person name="Zwiers L.-H."/>
            <person name="Turgeon B."/>
            <person name="Goodwin S."/>
            <person name="Spatafora J."/>
            <person name="Crous P."/>
            <person name="Grigoriev I."/>
        </authorList>
    </citation>
    <scope>NUCLEOTIDE SEQUENCE</scope>
    <source>
        <strain evidence="1">ATCC 200398</strain>
    </source>
</reference>
<dbReference type="EMBL" id="MU003503">
    <property type="protein sequence ID" value="KAF2472023.1"/>
    <property type="molecule type" value="Genomic_DNA"/>
</dbReference>
<protein>
    <submittedName>
        <fullName evidence="1">Uncharacterized protein</fullName>
    </submittedName>
</protein>